<dbReference type="GO" id="GO:0046983">
    <property type="term" value="F:protein dimerization activity"/>
    <property type="evidence" value="ECO:0007669"/>
    <property type="project" value="InterPro"/>
</dbReference>
<gene>
    <name evidence="1" type="ORF">CB4_02413</name>
</gene>
<keyword evidence="2" id="KW-1185">Reference proteome</keyword>
<dbReference type="InterPro" id="IPR037208">
    <property type="entry name" value="Spo0E-like_sf"/>
</dbReference>
<dbReference type="RefSeq" id="WP_096466012.1">
    <property type="nucleotide sequence ID" value="NZ_AP017312.1"/>
</dbReference>
<dbReference type="OrthoDB" id="2680637at2"/>
<dbReference type="Proteomes" id="UP000217696">
    <property type="component" value="Chromosome"/>
</dbReference>
<reference evidence="1 2" key="1">
    <citation type="submission" date="2015-12" db="EMBL/GenBank/DDBJ databases">
        <title>Genome sequence of Aneurinibacillus soli.</title>
        <authorList>
            <person name="Lee J.S."/>
            <person name="Lee K.C."/>
            <person name="Kim K.K."/>
            <person name="Lee B.W."/>
        </authorList>
    </citation>
    <scope>NUCLEOTIDE SEQUENCE [LARGE SCALE GENOMIC DNA]</scope>
    <source>
        <strain evidence="1 2">CB4</strain>
    </source>
</reference>
<dbReference type="EMBL" id="AP017312">
    <property type="protein sequence ID" value="BAU28239.1"/>
    <property type="molecule type" value="Genomic_DNA"/>
</dbReference>
<dbReference type="Gene3D" id="4.10.280.10">
    <property type="entry name" value="Helix-loop-helix DNA-binding domain"/>
    <property type="match status" value="1"/>
</dbReference>
<evidence type="ECO:0000313" key="1">
    <source>
        <dbReference type="EMBL" id="BAU28239.1"/>
    </source>
</evidence>
<dbReference type="SUPFAM" id="SSF140500">
    <property type="entry name" value="BAS1536-like"/>
    <property type="match status" value="1"/>
</dbReference>
<evidence type="ECO:0000313" key="2">
    <source>
        <dbReference type="Proteomes" id="UP000217696"/>
    </source>
</evidence>
<accession>A0A0U5B4B3</accession>
<organism evidence="1 2">
    <name type="scientific">Aneurinibacillus soli</name>
    <dbReference type="NCBI Taxonomy" id="1500254"/>
    <lineage>
        <taxon>Bacteria</taxon>
        <taxon>Bacillati</taxon>
        <taxon>Bacillota</taxon>
        <taxon>Bacilli</taxon>
        <taxon>Bacillales</taxon>
        <taxon>Paenibacillaceae</taxon>
        <taxon>Aneurinibacillus group</taxon>
        <taxon>Aneurinibacillus</taxon>
    </lineage>
</organism>
<dbReference type="Pfam" id="PF09388">
    <property type="entry name" value="SpoOE-like"/>
    <property type="match status" value="1"/>
</dbReference>
<sequence>MNEIEELLKQIEELRRTLNSLATEKSLSDPEVLTASQMLDALLNEYEKLIRRKKK</sequence>
<dbReference type="InterPro" id="IPR018540">
    <property type="entry name" value="Spo0E-like"/>
</dbReference>
<dbReference type="InterPro" id="IPR036638">
    <property type="entry name" value="HLH_DNA-bd_sf"/>
</dbReference>
<name>A0A0U5B4B3_9BACL</name>
<protein>
    <submittedName>
        <fullName evidence="1">Spo0E like sporulation regulatory protein</fullName>
    </submittedName>
</protein>
<dbReference type="GO" id="GO:0043937">
    <property type="term" value="P:regulation of sporulation"/>
    <property type="evidence" value="ECO:0007669"/>
    <property type="project" value="InterPro"/>
</dbReference>
<dbReference type="KEGG" id="asoc:CB4_02413"/>
<proteinExistence type="predicted"/>
<dbReference type="AlphaFoldDB" id="A0A0U5B4B3"/>